<dbReference type="PANTHER" id="PTHR11956:SF5">
    <property type="entry name" value="ARGININE--TRNA LIGASE, CYTOPLASMIC"/>
    <property type="match status" value="1"/>
</dbReference>
<dbReference type="GO" id="GO:0006420">
    <property type="term" value="P:arginyl-tRNA aminoacylation"/>
    <property type="evidence" value="ECO:0007669"/>
    <property type="project" value="UniProtKB-UniRule"/>
</dbReference>
<evidence type="ECO:0000256" key="7">
    <source>
        <dbReference type="ARBA" id="ARBA00022917"/>
    </source>
</evidence>
<gene>
    <name evidence="10" type="primary">argS</name>
    <name evidence="14" type="ORF">SAMN05444141_10156</name>
</gene>
<dbReference type="Gene3D" id="3.40.50.620">
    <property type="entry name" value="HUPs"/>
    <property type="match status" value="1"/>
</dbReference>
<dbReference type="NCBIfam" id="TIGR00456">
    <property type="entry name" value="argS"/>
    <property type="match status" value="1"/>
</dbReference>
<dbReference type="Proteomes" id="UP000183371">
    <property type="component" value="Unassembled WGS sequence"/>
</dbReference>
<keyword evidence="4 10" id="KW-0436">Ligase</keyword>
<dbReference type="SUPFAM" id="SSF47323">
    <property type="entry name" value="Anticodon-binding domain of a subclass of class I aminoacyl-tRNA synthetases"/>
    <property type="match status" value="1"/>
</dbReference>
<evidence type="ECO:0000256" key="11">
    <source>
        <dbReference type="RuleBase" id="RU363038"/>
    </source>
</evidence>
<organism evidence="14 15">
    <name type="scientific">Pseudovibrio denitrificans</name>
    <dbReference type="NCBI Taxonomy" id="258256"/>
    <lineage>
        <taxon>Bacteria</taxon>
        <taxon>Pseudomonadati</taxon>
        <taxon>Pseudomonadota</taxon>
        <taxon>Alphaproteobacteria</taxon>
        <taxon>Hyphomicrobiales</taxon>
        <taxon>Stappiaceae</taxon>
        <taxon>Pseudovibrio</taxon>
    </lineage>
</organism>
<keyword evidence="6 10" id="KW-0067">ATP-binding</keyword>
<evidence type="ECO:0000256" key="8">
    <source>
        <dbReference type="ARBA" id="ARBA00023146"/>
    </source>
</evidence>
<dbReference type="CDD" id="cd00671">
    <property type="entry name" value="ArgRS_core"/>
    <property type="match status" value="1"/>
</dbReference>
<dbReference type="SMART" id="SM01016">
    <property type="entry name" value="Arg_tRNA_synt_N"/>
    <property type="match status" value="1"/>
</dbReference>
<evidence type="ECO:0000313" key="14">
    <source>
        <dbReference type="EMBL" id="SFT35377.1"/>
    </source>
</evidence>
<dbReference type="GO" id="GO:0004814">
    <property type="term" value="F:arginine-tRNA ligase activity"/>
    <property type="evidence" value="ECO:0007669"/>
    <property type="project" value="UniProtKB-UniRule"/>
</dbReference>
<accession>A0A1I6XAX2</accession>
<dbReference type="PROSITE" id="PS00178">
    <property type="entry name" value="AA_TRNA_LIGASE_I"/>
    <property type="match status" value="1"/>
</dbReference>
<dbReference type="Gene3D" id="3.30.1360.70">
    <property type="entry name" value="Arginyl tRNA synthetase N-terminal domain"/>
    <property type="match status" value="1"/>
</dbReference>
<dbReference type="InterPro" id="IPR036695">
    <property type="entry name" value="Arg-tRNA-synth_N_sf"/>
</dbReference>
<comment type="subunit">
    <text evidence="10">Monomer.</text>
</comment>
<evidence type="ECO:0000256" key="3">
    <source>
        <dbReference type="ARBA" id="ARBA00022490"/>
    </source>
</evidence>
<evidence type="ECO:0000256" key="2">
    <source>
        <dbReference type="ARBA" id="ARBA00005594"/>
    </source>
</evidence>
<dbReference type="InterPro" id="IPR001412">
    <property type="entry name" value="aa-tRNA-synth_I_CS"/>
</dbReference>
<dbReference type="InterPro" id="IPR008909">
    <property type="entry name" value="DALR_anticod-bd"/>
</dbReference>
<comment type="catalytic activity">
    <reaction evidence="9 10">
        <text>tRNA(Arg) + L-arginine + ATP = L-arginyl-tRNA(Arg) + AMP + diphosphate</text>
        <dbReference type="Rhea" id="RHEA:20301"/>
        <dbReference type="Rhea" id="RHEA-COMP:9658"/>
        <dbReference type="Rhea" id="RHEA-COMP:9673"/>
        <dbReference type="ChEBI" id="CHEBI:30616"/>
        <dbReference type="ChEBI" id="CHEBI:32682"/>
        <dbReference type="ChEBI" id="CHEBI:33019"/>
        <dbReference type="ChEBI" id="CHEBI:78442"/>
        <dbReference type="ChEBI" id="CHEBI:78513"/>
        <dbReference type="ChEBI" id="CHEBI:456215"/>
        <dbReference type="EC" id="6.1.1.19"/>
    </reaction>
</comment>
<dbReference type="GO" id="GO:0005524">
    <property type="term" value="F:ATP binding"/>
    <property type="evidence" value="ECO:0007669"/>
    <property type="project" value="UniProtKB-UniRule"/>
</dbReference>
<dbReference type="GO" id="GO:0005737">
    <property type="term" value="C:cytoplasm"/>
    <property type="evidence" value="ECO:0007669"/>
    <property type="project" value="UniProtKB-SubCell"/>
</dbReference>
<comment type="similarity">
    <text evidence="2 10 11">Belongs to the class-I aminoacyl-tRNA synthetase family.</text>
</comment>
<dbReference type="InterPro" id="IPR005148">
    <property type="entry name" value="Arg-tRNA-synth_N"/>
</dbReference>
<dbReference type="HAMAP" id="MF_00123">
    <property type="entry name" value="Arg_tRNA_synth"/>
    <property type="match status" value="1"/>
</dbReference>
<comment type="subcellular location">
    <subcellularLocation>
        <location evidence="1 10">Cytoplasm</location>
    </subcellularLocation>
</comment>
<dbReference type="SUPFAM" id="SSF52374">
    <property type="entry name" value="Nucleotidylyl transferase"/>
    <property type="match status" value="1"/>
</dbReference>
<keyword evidence="8 10" id="KW-0030">Aminoacyl-tRNA synthetase</keyword>
<dbReference type="InterPro" id="IPR009080">
    <property type="entry name" value="tRNAsynth_Ia_anticodon-bd"/>
</dbReference>
<dbReference type="Pfam" id="PF00750">
    <property type="entry name" value="tRNA-synt_1d"/>
    <property type="match status" value="1"/>
</dbReference>
<keyword evidence="5 10" id="KW-0547">Nucleotide-binding</keyword>
<protein>
    <recommendedName>
        <fullName evidence="10">Arginine--tRNA ligase</fullName>
        <ecNumber evidence="10">6.1.1.19</ecNumber>
    </recommendedName>
    <alternativeName>
        <fullName evidence="10">Arginyl-tRNA synthetase</fullName>
        <shortName evidence="10">ArgRS</shortName>
    </alternativeName>
</protein>
<keyword evidence="3 10" id="KW-0963">Cytoplasm</keyword>
<dbReference type="RefSeq" id="WP_008546551.1">
    <property type="nucleotide sequence ID" value="NZ_FPBD01000001.1"/>
</dbReference>
<feature type="domain" description="Arginyl tRNA synthetase N-terminal" evidence="13">
    <location>
        <begin position="5"/>
        <end position="93"/>
    </location>
</feature>
<evidence type="ECO:0000256" key="1">
    <source>
        <dbReference type="ARBA" id="ARBA00004496"/>
    </source>
</evidence>
<dbReference type="Pfam" id="PF03485">
    <property type="entry name" value="Arg_tRNA_synt_N"/>
    <property type="match status" value="1"/>
</dbReference>
<evidence type="ECO:0000256" key="6">
    <source>
        <dbReference type="ARBA" id="ARBA00022840"/>
    </source>
</evidence>
<feature type="domain" description="DALR anticodon binding" evidence="12">
    <location>
        <begin position="452"/>
        <end position="583"/>
    </location>
</feature>
<reference evidence="15" key="1">
    <citation type="submission" date="2016-10" db="EMBL/GenBank/DDBJ databases">
        <authorList>
            <person name="Varghese N."/>
            <person name="Submissions S."/>
        </authorList>
    </citation>
    <scope>NUCLEOTIDE SEQUENCE [LARGE SCALE GENOMIC DNA]</scope>
    <source>
        <strain evidence="15">DSM 17465</strain>
    </source>
</reference>
<keyword evidence="15" id="KW-1185">Reference proteome</keyword>
<dbReference type="PRINTS" id="PR01038">
    <property type="entry name" value="TRNASYNTHARG"/>
</dbReference>
<evidence type="ECO:0000256" key="5">
    <source>
        <dbReference type="ARBA" id="ARBA00022741"/>
    </source>
</evidence>
<dbReference type="SUPFAM" id="SSF55190">
    <property type="entry name" value="Arginyl-tRNA synthetase (ArgRS), N-terminal 'additional' domain"/>
    <property type="match status" value="1"/>
</dbReference>
<keyword evidence="7 10" id="KW-0648">Protein biosynthesis</keyword>
<feature type="short sequence motif" description="'HIGH' region" evidence="10">
    <location>
        <begin position="130"/>
        <end position="140"/>
    </location>
</feature>
<dbReference type="InterPro" id="IPR001278">
    <property type="entry name" value="Arg-tRNA-ligase"/>
</dbReference>
<dbReference type="AlphaFoldDB" id="A0A1I6XAX2"/>
<evidence type="ECO:0000259" key="12">
    <source>
        <dbReference type="SMART" id="SM00836"/>
    </source>
</evidence>
<evidence type="ECO:0000256" key="4">
    <source>
        <dbReference type="ARBA" id="ARBA00022598"/>
    </source>
</evidence>
<dbReference type="FunFam" id="1.10.730.10:FF:000008">
    <property type="entry name" value="Arginine--tRNA ligase"/>
    <property type="match status" value="1"/>
</dbReference>
<sequence>MNIFADFAERVNSVVKGLDLAADAPELDLRRVTVEPPRDAAHGDLATNAAMVLAKQLKMKPRDLAEKIAEGLRADSEVEAVDVAGPGFINIRVSKTLWERVIGDVVAKGDKFGASARGDGLKVNVEYVSANPTGPMHVGHTRGAVVGDALASLLQFAGYDVTREYVINDAGSQIDTLANSAFLRYREALGEDIGQIPEGYYPGEYLIPVGKSLAEEYGESLKDMAPAERLALLKGYTVDKMMDMIRGDLGALNVKHDVFFSEKTMHGQGNAIDLTLDALRKRDLVYNGTLPPPKGEVPEDWEDREQTLFRSSNYGDDSDRALVKSDGSYTYFAADVAYMRDKIERGFKEIIFVLGADHAGYVKRLEAIGNAISGGDVDVIVRLCQLVKLFKGGAEFKMSKRSGNFITLRDVVDEVGVDAVRFMMLYRKNDAQLDFDFDKVKEQSKDNPVFYVQYGHARCHSVLRQAAEELDWFSNTAEELQSADFAQLEDEGELALIAKMAQWPRIVDGAAENHEPHRIAFYLYELASALHGHWSRGKEKPQLRFINDKTPELTKARLALVYAVSQVIASGLNVLGVTAPNEMR</sequence>
<evidence type="ECO:0000256" key="9">
    <source>
        <dbReference type="ARBA" id="ARBA00049339"/>
    </source>
</evidence>
<dbReference type="Gene3D" id="1.10.730.10">
    <property type="entry name" value="Isoleucyl-tRNA Synthetase, Domain 1"/>
    <property type="match status" value="1"/>
</dbReference>
<evidence type="ECO:0000313" key="15">
    <source>
        <dbReference type="Proteomes" id="UP000183371"/>
    </source>
</evidence>
<evidence type="ECO:0000259" key="13">
    <source>
        <dbReference type="SMART" id="SM01016"/>
    </source>
</evidence>
<proteinExistence type="inferred from homology"/>
<dbReference type="Pfam" id="PF05746">
    <property type="entry name" value="DALR_1"/>
    <property type="match status" value="1"/>
</dbReference>
<name>A0A1I6XAX2_9HYPH</name>
<dbReference type="InterPro" id="IPR035684">
    <property type="entry name" value="ArgRS_core"/>
</dbReference>
<dbReference type="InterPro" id="IPR014729">
    <property type="entry name" value="Rossmann-like_a/b/a_fold"/>
</dbReference>
<dbReference type="EC" id="6.1.1.19" evidence="10"/>
<dbReference type="EMBL" id="FPBD01000001">
    <property type="protein sequence ID" value="SFT35377.1"/>
    <property type="molecule type" value="Genomic_DNA"/>
</dbReference>
<dbReference type="PANTHER" id="PTHR11956">
    <property type="entry name" value="ARGINYL-TRNA SYNTHETASE"/>
    <property type="match status" value="1"/>
</dbReference>
<dbReference type="SMART" id="SM00836">
    <property type="entry name" value="DALR_1"/>
    <property type="match status" value="1"/>
</dbReference>
<evidence type="ECO:0000256" key="10">
    <source>
        <dbReference type="HAMAP-Rule" id="MF_00123"/>
    </source>
</evidence>